<dbReference type="Proteomes" id="UP000784294">
    <property type="component" value="Unassembled WGS sequence"/>
</dbReference>
<dbReference type="Pfam" id="PF07679">
    <property type="entry name" value="I-set"/>
    <property type="match status" value="1"/>
</dbReference>
<dbReference type="EMBL" id="CAAALY010003242">
    <property type="protein sequence ID" value="VEL08136.1"/>
    <property type="molecule type" value="Genomic_DNA"/>
</dbReference>
<dbReference type="Pfam" id="PF00041">
    <property type="entry name" value="fn3"/>
    <property type="match status" value="1"/>
</dbReference>
<organism evidence="3 4">
    <name type="scientific">Protopolystoma xenopodis</name>
    <dbReference type="NCBI Taxonomy" id="117903"/>
    <lineage>
        <taxon>Eukaryota</taxon>
        <taxon>Metazoa</taxon>
        <taxon>Spiralia</taxon>
        <taxon>Lophotrochozoa</taxon>
        <taxon>Platyhelminthes</taxon>
        <taxon>Monogenea</taxon>
        <taxon>Polyopisthocotylea</taxon>
        <taxon>Polystomatidea</taxon>
        <taxon>Polystomatidae</taxon>
        <taxon>Protopolystoma</taxon>
    </lineage>
</organism>
<dbReference type="GO" id="GO:0031430">
    <property type="term" value="C:M band"/>
    <property type="evidence" value="ECO:0007669"/>
    <property type="project" value="TreeGrafter"/>
</dbReference>
<reference evidence="3" key="1">
    <citation type="submission" date="2018-11" db="EMBL/GenBank/DDBJ databases">
        <authorList>
            <consortium name="Pathogen Informatics"/>
        </authorList>
    </citation>
    <scope>NUCLEOTIDE SEQUENCE</scope>
</reference>
<evidence type="ECO:0000313" key="3">
    <source>
        <dbReference type="EMBL" id="VEL08136.1"/>
    </source>
</evidence>
<accession>A0A3S5CBS1</accession>
<evidence type="ECO:0000256" key="1">
    <source>
        <dbReference type="ARBA" id="ARBA00022737"/>
    </source>
</evidence>
<evidence type="ECO:0000259" key="2">
    <source>
        <dbReference type="PROSITE" id="PS50853"/>
    </source>
</evidence>
<dbReference type="InterPro" id="IPR013098">
    <property type="entry name" value="Ig_I-set"/>
</dbReference>
<dbReference type="PANTHER" id="PTHR13817:SF151">
    <property type="entry name" value="TITIN"/>
    <property type="match status" value="1"/>
</dbReference>
<dbReference type="PANTHER" id="PTHR13817">
    <property type="entry name" value="TITIN"/>
    <property type="match status" value="1"/>
</dbReference>
<dbReference type="PROSITE" id="PS50853">
    <property type="entry name" value="FN3"/>
    <property type="match status" value="1"/>
</dbReference>
<keyword evidence="1" id="KW-0677">Repeat</keyword>
<proteinExistence type="predicted"/>
<sequence>MPDKPGDLTATEVGADFVNLAWSRPIKDGGGRLKGYIVERRESVPQVGGSGAGTGPGGWTRLTQQPILTTGLNVPHLIEDKSYEFRVIAVNDAGESEPSVIGRPVLIKDPRACAPPVLRRGLKPVTCSEGRDAVFEIDVDCSSPFDVVWSKGGRELVPSSRIEMVKENGNCQLIVHDCGIEDVEEYTARVSNRGGSKISRTELQVKSMYSSGCLAFFLLQPYR</sequence>
<dbReference type="InterPro" id="IPR036179">
    <property type="entry name" value="Ig-like_dom_sf"/>
</dbReference>
<evidence type="ECO:0000313" key="4">
    <source>
        <dbReference type="Proteomes" id="UP000784294"/>
    </source>
</evidence>
<protein>
    <recommendedName>
        <fullName evidence="2">Fibronectin type-III domain-containing protein</fullName>
    </recommendedName>
</protein>
<feature type="domain" description="Fibronectin type-III" evidence="2">
    <location>
        <begin position="4"/>
        <end position="110"/>
    </location>
</feature>
<dbReference type="CDD" id="cd00063">
    <property type="entry name" value="FN3"/>
    <property type="match status" value="1"/>
</dbReference>
<dbReference type="SMART" id="SM00060">
    <property type="entry name" value="FN3"/>
    <property type="match status" value="1"/>
</dbReference>
<dbReference type="Gene3D" id="2.60.40.10">
    <property type="entry name" value="Immunoglobulins"/>
    <property type="match status" value="2"/>
</dbReference>
<name>A0A3S5CBS1_9PLAT</name>
<dbReference type="InterPro" id="IPR036116">
    <property type="entry name" value="FN3_sf"/>
</dbReference>
<dbReference type="SUPFAM" id="SSF48726">
    <property type="entry name" value="Immunoglobulin"/>
    <property type="match status" value="1"/>
</dbReference>
<keyword evidence="4" id="KW-1185">Reference proteome</keyword>
<gene>
    <name evidence="3" type="ORF">PXEA_LOCUS1576</name>
</gene>
<dbReference type="PRINTS" id="PR00014">
    <property type="entry name" value="FNTYPEIII"/>
</dbReference>
<dbReference type="FunFam" id="2.60.40.10:FF:000022">
    <property type="entry name" value="Cardiac titin"/>
    <property type="match status" value="1"/>
</dbReference>
<dbReference type="AlphaFoldDB" id="A0A3S5CBS1"/>
<dbReference type="GO" id="GO:0045214">
    <property type="term" value="P:sarcomere organization"/>
    <property type="evidence" value="ECO:0007669"/>
    <property type="project" value="TreeGrafter"/>
</dbReference>
<dbReference type="OrthoDB" id="6136057at2759"/>
<dbReference type="InterPro" id="IPR003961">
    <property type="entry name" value="FN3_dom"/>
</dbReference>
<dbReference type="InterPro" id="IPR050964">
    <property type="entry name" value="Striated_Muscle_Regulatory"/>
</dbReference>
<comment type="caution">
    <text evidence="3">The sequence shown here is derived from an EMBL/GenBank/DDBJ whole genome shotgun (WGS) entry which is preliminary data.</text>
</comment>
<dbReference type="SUPFAM" id="SSF49265">
    <property type="entry name" value="Fibronectin type III"/>
    <property type="match status" value="1"/>
</dbReference>
<dbReference type="InterPro" id="IPR013783">
    <property type="entry name" value="Ig-like_fold"/>
</dbReference>